<reference evidence="3 4" key="1">
    <citation type="submission" date="2019-10" db="EMBL/GenBank/DDBJ databases">
        <title>Rubrobacter sp nov SCSIO 52915 isolated from a deep-sea sediment in the South China Sea.</title>
        <authorList>
            <person name="Chen R.W."/>
        </authorList>
    </citation>
    <scope>NUCLEOTIDE SEQUENCE [LARGE SCALE GENOMIC DNA]</scope>
    <source>
        <strain evidence="3 4">SCSIO 52915</strain>
    </source>
</reference>
<dbReference type="Gene3D" id="3.20.20.100">
    <property type="entry name" value="NADP-dependent oxidoreductase domain"/>
    <property type="match status" value="1"/>
</dbReference>
<evidence type="ECO:0000313" key="3">
    <source>
        <dbReference type="EMBL" id="QIN79676.1"/>
    </source>
</evidence>
<dbReference type="PANTHER" id="PTHR43625:SF40">
    <property type="entry name" value="ALDO-KETO REDUCTASE YAKC [NADP(+)]"/>
    <property type="match status" value="1"/>
</dbReference>
<proteinExistence type="predicted"/>
<evidence type="ECO:0000313" key="4">
    <source>
        <dbReference type="Proteomes" id="UP000502706"/>
    </source>
</evidence>
<organism evidence="3 4">
    <name type="scientific">Rubrobacter marinus</name>
    <dbReference type="NCBI Taxonomy" id="2653852"/>
    <lineage>
        <taxon>Bacteria</taxon>
        <taxon>Bacillati</taxon>
        <taxon>Actinomycetota</taxon>
        <taxon>Rubrobacteria</taxon>
        <taxon>Rubrobacterales</taxon>
        <taxon>Rubrobacteraceae</taxon>
        <taxon>Rubrobacter</taxon>
    </lineage>
</organism>
<dbReference type="Pfam" id="PF00248">
    <property type="entry name" value="Aldo_ket_red"/>
    <property type="match status" value="1"/>
</dbReference>
<dbReference type="SUPFAM" id="SSF51430">
    <property type="entry name" value="NAD(P)-linked oxidoreductase"/>
    <property type="match status" value="1"/>
</dbReference>
<accession>A0A6G8PZP5</accession>
<keyword evidence="4" id="KW-1185">Reference proteome</keyword>
<evidence type="ECO:0000256" key="1">
    <source>
        <dbReference type="ARBA" id="ARBA00023002"/>
    </source>
</evidence>
<dbReference type="AlphaFoldDB" id="A0A6G8PZP5"/>
<dbReference type="GO" id="GO:0005737">
    <property type="term" value="C:cytoplasm"/>
    <property type="evidence" value="ECO:0007669"/>
    <property type="project" value="TreeGrafter"/>
</dbReference>
<dbReference type="CDD" id="cd19088">
    <property type="entry name" value="AKR_AKR13B1"/>
    <property type="match status" value="1"/>
</dbReference>
<dbReference type="EMBL" id="CP045121">
    <property type="protein sequence ID" value="QIN79676.1"/>
    <property type="molecule type" value="Genomic_DNA"/>
</dbReference>
<dbReference type="NCBIfam" id="NF007695">
    <property type="entry name" value="PRK10376.1"/>
    <property type="match status" value="1"/>
</dbReference>
<dbReference type="RefSeq" id="WP_166397350.1">
    <property type="nucleotide sequence ID" value="NZ_CP045121.1"/>
</dbReference>
<dbReference type="PRINTS" id="PR00069">
    <property type="entry name" value="ALDKETRDTASE"/>
</dbReference>
<dbReference type="InterPro" id="IPR020471">
    <property type="entry name" value="AKR"/>
</dbReference>
<dbReference type="KEGG" id="rmar:GBA65_15345"/>
<sequence length="293" mass="31499">MTERGTERGAAASGTFAIGGDLTVNRLGFGAMRITGKGIWGEPADPDAARAVLRRAVELGVNLIDTADSYGPEVSERLIGETLAPYPDGVVVATKAGLVRPGPGRWDPDGRPEHIREAIEGSLRRLGLESIDLYQLHRIDPKVPAEDQVGTMAELREEGKVRHVGLSEVGVEEIEKARQIVPIATVQNRYNFSDRGHEDVLDFCEREGIGFIPWFPLAVGDLARPGSPLDEIASSRGAAPGQVALAWLLRRSPVMLPIPGTSSVEHLEENVAAASIELADDEFEELSRMGAAS</sequence>
<name>A0A6G8PZP5_9ACTN</name>
<dbReference type="GO" id="GO:0016491">
    <property type="term" value="F:oxidoreductase activity"/>
    <property type="evidence" value="ECO:0007669"/>
    <property type="project" value="UniProtKB-KW"/>
</dbReference>
<dbReference type="InterPro" id="IPR023210">
    <property type="entry name" value="NADP_OxRdtase_dom"/>
</dbReference>
<keyword evidence="1" id="KW-0560">Oxidoreductase</keyword>
<protein>
    <submittedName>
        <fullName evidence="3">Oxidoreductase</fullName>
    </submittedName>
</protein>
<gene>
    <name evidence="3" type="ORF">GBA65_15345</name>
</gene>
<dbReference type="InterPro" id="IPR036812">
    <property type="entry name" value="NAD(P)_OxRdtase_dom_sf"/>
</dbReference>
<dbReference type="InterPro" id="IPR050791">
    <property type="entry name" value="Aldo-Keto_reductase"/>
</dbReference>
<dbReference type="Proteomes" id="UP000502706">
    <property type="component" value="Chromosome"/>
</dbReference>
<dbReference type="PANTHER" id="PTHR43625">
    <property type="entry name" value="AFLATOXIN B1 ALDEHYDE REDUCTASE"/>
    <property type="match status" value="1"/>
</dbReference>
<feature type="domain" description="NADP-dependent oxidoreductase" evidence="2">
    <location>
        <begin position="26"/>
        <end position="287"/>
    </location>
</feature>
<evidence type="ECO:0000259" key="2">
    <source>
        <dbReference type="Pfam" id="PF00248"/>
    </source>
</evidence>